<dbReference type="InterPro" id="IPR040676">
    <property type="entry name" value="DUF5641"/>
</dbReference>
<reference evidence="4" key="1">
    <citation type="submission" date="2016-06" db="UniProtKB">
        <authorList>
            <consortium name="WormBaseParasite"/>
        </authorList>
    </citation>
    <scope>IDENTIFICATION</scope>
</reference>
<dbReference type="AlphaFoldDB" id="A0A182EXD2"/>
<protein>
    <submittedName>
        <fullName evidence="4">DUF5641 domain-containing protein</fullName>
    </submittedName>
</protein>
<gene>
    <name evidence="2" type="ORF">NOO_LOCUS12832</name>
</gene>
<proteinExistence type="predicted"/>
<dbReference type="PANTHER" id="PTHR47331">
    <property type="entry name" value="PHD-TYPE DOMAIN-CONTAINING PROTEIN"/>
    <property type="match status" value="1"/>
</dbReference>
<evidence type="ECO:0000313" key="3">
    <source>
        <dbReference type="Proteomes" id="UP000271087"/>
    </source>
</evidence>
<evidence type="ECO:0000313" key="4">
    <source>
        <dbReference type="WBParaSite" id="nOo.2.0.1.t12832-RA"/>
    </source>
</evidence>
<sequence>MGCAIYMFYYESGSPGDSGKLGTYSVDCEVGGVLNTRIPIYVNFDDCKIIRPIDFIQPKASLIISTTDDVDEFKPGKLDRKEGLIKYWMVTLKVLAAFWEIWKREYLTSLRERTQKEDVNPENSNDRMPIMEEIVLVDESETPRGLWKLAKVEELKKVKDGVVRTALVEMPNDKYLTMPVNINKLDFIFFVIMDNSLR</sequence>
<dbReference type="OrthoDB" id="5870116at2759"/>
<evidence type="ECO:0000313" key="2">
    <source>
        <dbReference type="EMBL" id="VDN00111.1"/>
    </source>
</evidence>
<dbReference type="EMBL" id="UYRW01012207">
    <property type="protein sequence ID" value="VDN00111.1"/>
    <property type="molecule type" value="Genomic_DNA"/>
</dbReference>
<organism evidence="4">
    <name type="scientific">Onchocerca ochengi</name>
    <name type="common">Filarial nematode worm</name>
    <dbReference type="NCBI Taxonomy" id="42157"/>
    <lineage>
        <taxon>Eukaryota</taxon>
        <taxon>Metazoa</taxon>
        <taxon>Ecdysozoa</taxon>
        <taxon>Nematoda</taxon>
        <taxon>Chromadorea</taxon>
        <taxon>Rhabditida</taxon>
        <taxon>Spirurina</taxon>
        <taxon>Spiruromorpha</taxon>
        <taxon>Filarioidea</taxon>
        <taxon>Onchocercidae</taxon>
        <taxon>Onchocerca</taxon>
    </lineage>
</organism>
<reference evidence="2 3" key="2">
    <citation type="submission" date="2018-08" db="EMBL/GenBank/DDBJ databases">
        <authorList>
            <person name="Laetsch R D."/>
            <person name="Stevens L."/>
            <person name="Kumar S."/>
            <person name="Blaxter L. M."/>
        </authorList>
    </citation>
    <scope>NUCLEOTIDE SEQUENCE [LARGE SCALE GENOMIC DNA]</scope>
</reference>
<dbReference type="STRING" id="42157.A0A182EXD2"/>
<keyword evidence="3" id="KW-1185">Reference proteome</keyword>
<dbReference type="Pfam" id="PF18701">
    <property type="entry name" value="DUF5641"/>
    <property type="match status" value="1"/>
</dbReference>
<dbReference type="WBParaSite" id="nOo.2.0.1.t12832-RA">
    <property type="protein sequence ID" value="nOo.2.0.1.t12832-RA"/>
    <property type="gene ID" value="nOo.2.0.1.g12832"/>
</dbReference>
<dbReference type="Proteomes" id="UP000271087">
    <property type="component" value="Unassembled WGS sequence"/>
</dbReference>
<evidence type="ECO:0000259" key="1">
    <source>
        <dbReference type="Pfam" id="PF18701"/>
    </source>
</evidence>
<feature type="domain" description="DUF5641" evidence="1">
    <location>
        <begin position="88"/>
        <end position="175"/>
    </location>
</feature>
<name>A0A182EXD2_ONCOC</name>
<accession>A0A182EXD2</accession>